<evidence type="ECO:0000256" key="3">
    <source>
        <dbReference type="ARBA" id="ARBA00023167"/>
    </source>
</evidence>
<protein>
    <recommendedName>
        <fullName evidence="7">Enolase-phosphatase E1</fullName>
    </recommendedName>
</protein>
<dbReference type="Proteomes" id="UP000237438">
    <property type="component" value="Unassembled WGS sequence"/>
</dbReference>
<organism evidence="5 6">
    <name type="scientific">Erysiphe pulchra</name>
    <dbReference type="NCBI Taxonomy" id="225359"/>
    <lineage>
        <taxon>Eukaryota</taxon>
        <taxon>Fungi</taxon>
        <taxon>Dikarya</taxon>
        <taxon>Ascomycota</taxon>
        <taxon>Pezizomycotina</taxon>
        <taxon>Leotiomycetes</taxon>
        <taxon>Erysiphales</taxon>
        <taxon>Erysiphaceae</taxon>
        <taxon>Erysiphe</taxon>
    </lineage>
</organism>
<evidence type="ECO:0000256" key="4">
    <source>
        <dbReference type="SAM" id="MobiDB-lite"/>
    </source>
</evidence>
<dbReference type="GO" id="GO:0000287">
    <property type="term" value="F:magnesium ion binding"/>
    <property type="evidence" value="ECO:0007669"/>
    <property type="project" value="InterPro"/>
</dbReference>
<evidence type="ECO:0000256" key="2">
    <source>
        <dbReference type="ARBA" id="ARBA00022801"/>
    </source>
</evidence>
<evidence type="ECO:0000256" key="1">
    <source>
        <dbReference type="ARBA" id="ARBA00022605"/>
    </source>
</evidence>
<name>A0A2S4PU21_9PEZI</name>
<evidence type="ECO:0008006" key="7">
    <source>
        <dbReference type="Google" id="ProtNLM"/>
    </source>
</evidence>
<comment type="caution">
    <text evidence="5">The sequence shown here is derived from an EMBL/GenBank/DDBJ whole genome shotgun (WGS) entry which is preliminary data.</text>
</comment>
<evidence type="ECO:0000313" key="6">
    <source>
        <dbReference type="Proteomes" id="UP000237438"/>
    </source>
</evidence>
<dbReference type="GO" id="GO:0019509">
    <property type="term" value="P:L-methionine salvage from methylthioadenosine"/>
    <property type="evidence" value="ECO:0007669"/>
    <property type="project" value="InterPro"/>
</dbReference>
<dbReference type="AlphaFoldDB" id="A0A2S4PU21"/>
<keyword evidence="6" id="KW-1185">Reference proteome</keyword>
<dbReference type="SUPFAM" id="SSF56784">
    <property type="entry name" value="HAD-like"/>
    <property type="match status" value="1"/>
</dbReference>
<dbReference type="InterPro" id="IPR036412">
    <property type="entry name" value="HAD-like_sf"/>
</dbReference>
<dbReference type="OrthoDB" id="272500at2759"/>
<evidence type="ECO:0000313" key="5">
    <source>
        <dbReference type="EMBL" id="POS85504.1"/>
    </source>
</evidence>
<dbReference type="PANTHER" id="PTHR20371:SF1">
    <property type="entry name" value="ENOLASE-PHOSPHATASE E1"/>
    <property type="match status" value="1"/>
</dbReference>
<dbReference type="Gene3D" id="1.10.720.60">
    <property type="match status" value="1"/>
</dbReference>
<sequence length="669" mass="75272">MAVKVKDVKAVLLDIDKFPYALTALESKLSTLWACPSFQPYLMAFPATTRTDQSTFLEHIRNLMSNDIKDSNLKNLQGYLWLSGYESGSIRCPLFPDVAPMLQKWHDAGLFIFIYSSGSVAAQKLLFQYTQDNSDLRSLITGYFDTINAGPKTLSTSYTHLIAECSIDELKKSAHQWLFFSDRIDEVYAAVNAGMKAMVVTREGNAPISSTDRTRYQIIESLDQVEILMDSEEQNQPPKPLSKRQQKKNARTNKRAQEQLDRLKAQQDKLNEKFKELAERNVLPDFTAEQFEKGLIENINTNDNSDDNDEDNNLSTGSNDDEKWSGDEDKAIEGLDSLAITQGMSPKIATTLSRTEQLKILSSDNYKLNFSNVIKELIGWDFKVIQIDSTSLATSLTRFVEVGSIIHKLTPDELTVVANLKGKYDNKEEVLVDEVDGAIIPKTVAGLMANGTKFLDAIIYLSMDKSKRPKPTPTDMEPNEDDILDLPTYDDLVKLTTYVFVIFFYILIRAHSPADNGDYKGQPMPKFITTILGVHDPIGDIVDYIASFDIQKIDPAWVQNVPAKNISQEAINRLGLGVAGYRLVSVFNIVQPDLYTVEPVPKNKRHIDNKPDYIDSAVEVARSFVIAGHCWDFHPATRNPNIITKYGNINKNAANLLLECYTEETLKEL</sequence>
<feature type="region of interest" description="Disordered" evidence="4">
    <location>
        <begin position="298"/>
        <end position="327"/>
    </location>
</feature>
<dbReference type="Gene3D" id="3.40.50.1000">
    <property type="entry name" value="HAD superfamily/HAD-like"/>
    <property type="match status" value="1"/>
</dbReference>
<feature type="region of interest" description="Disordered" evidence="4">
    <location>
        <begin position="230"/>
        <end position="259"/>
    </location>
</feature>
<dbReference type="EMBL" id="PEDP01000582">
    <property type="protein sequence ID" value="POS85504.1"/>
    <property type="molecule type" value="Genomic_DNA"/>
</dbReference>
<dbReference type="NCBIfam" id="TIGR01691">
    <property type="entry name" value="enolase-ppase"/>
    <property type="match status" value="1"/>
</dbReference>
<gene>
    <name evidence="5" type="ORF">EPUL_004753</name>
</gene>
<feature type="non-terminal residue" evidence="5">
    <location>
        <position position="669"/>
    </location>
</feature>
<proteinExistence type="predicted"/>
<feature type="compositionally biased region" description="Basic residues" evidence="4">
    <location>
        <begin position="241"/>
        <end position="254"/>
    </location>
</feature>
<dbReference type="STRING" id="225359.A0A2S4PU21"/>
<dbReference type="GO" id="GO:0043874">
    <property type="term" value="F:acireductone synthase activity"/>
    <property type="evidence" value="ECO:0007669"/>
    <property type="project" value="InterPro"/>
</dbReference>
<keyword evidence="1" id="KW-0028">Amino-acid biosynthesis</keyword>
<keyword evidence="2" id="KW-0378">Hydrolase</keyword>
<dbReference type="PANTHER" id="PTHR20371">
    <property type="entry name" value="ENOLASE-PHOSPHATASE E1"/>
    <property type="match status" value="1"/>
</dbReference>
<dbReference type="InterPro" id="IPR023943">
    <property type="entry name" value="Enolase-ppase_E1"/>
</dbReference>
<reference evidence="5 6" key="1">
    <citation type="submission" date="2017-10" db="EMBL/GenBank/DDBJ databases">
        <title>Development of genomic resources for the powdery mildew, Erysiphe pulchra.</title>
        <authorList>
            <person name="Wadl P.A."/>
            <person name="Mack B.M."/>
            <person name="Moore G."/>
            <person name="Beltz S.B."/>
        </authorList>
    </citation>
    <scope>NUCLEOTIDE SEQUENCE [LARGE SCALE GENOMIC DNA]</scope>
    <source>
        <strain evidence="5">Cflorida</strain>
    </source>
</reference>
<dbReference type="InterPro" id="IPR023214">
    <property type="entry name" value="HAD_sf"/>
</dbReference>
<keyword evidence="3" id="KW-0486">Methionine biosynthesis</keyword>
<accession>A0A2S4PU21</accession>